<name>A0A368N0Z4_9FLAO</name>
<dbReference type="InterPro" id="IPR015847">
    <property type="entry name" value="ExoRNase_PH_dom2"/>
</dbReference>
<proteinExistence type="inferred from homology"/>
<keyword evidence="7 8" id="KW-0694">RNA-binding</keyword>
<dbReference type="SUPFAM" id="SSF46915">
    <property type="entry name" value="Polynucleotide phosphorylase/guanosine pentaphosphate synthase (PNPase/GPSI), domain 3"/>
    <property type="match status" value="1"/>
</dbReference>
<evidence type="ECO:0000256" key="9">
    <source>
        <dbReference type="SAM" id="MobiDB-lite"/>
    </source>
</evidence>
<dbReference type="Gene3D" id="3.30.230.70">
    <property type="entry name" value="GHMP Kinase, N-terminal domain"/>
    <property type="match status" value="2"/>
</dbReference>
<comment type="similarity">
    <text evidence="1 8">Belongs to the polyribonucleotide nucleotidyltransferase family.</text>
</comment>
<dbReference type="InterPro" id="IPR036456">
    <property type="entry name" value="PNPase_PH_RNA-bd_sf"/>
</dbReference>
<dbReference type="CDD" id="cd02393">
    <property type="entry name" value="KH-I_PNPase"/>
    <property type="match status" value="1"/>
</dbReference>
<accession>A0A368N0Z4</accession>
<comment type="subcellular location">
    <subcellularLocation>
        <location evidence="8">Cytoplasm</location>
    </subcellularLocation>
</comment>
<protein>
    <recommendedName>
        <fullName evidence="8">Polyribonucleotide nucleotidyltransferase</fullName>
        <ecNumber evidence="8">2.7.7.8</ecNumber>
    </recommendedName>
    <alternativeName>
        <fullName evidence="8">Polynucleotide phosphorylase</fullName>
        <shortName evidence="8">PNPase</shortName>
    </alternativeName>
</protein>
<dbReference type="GO" id="GO:0005829">
    <property type="term" value="C:cytosol"/>
    <property type="evidence" value="ECO:0007669"/>
    <property type="project" value="UniProtKB-ARBA"/>
</dbReference>
<dbReference type="PROSITE" id="PS50084">
    <property type="entry name" value="KH_TYPE_1"/>
    <property type="match status" value="1"/>
</dbReference>
<dbReference type="CDD" id="cd11364">
    <property type="entry name" value="RNase_PH_PNPase_2"/>
    <property type="match status" value="1"/>
</dbReference>
<dbReference type="Pfam" id="PF00575">
    <property type="entry name" value="S1"/>
    <property type="match status" value="1"/>
</dbReference>
<comment type="catalytic activity">
    <reaction evidence="8">
        <text>RNA(n+1) + phosphate = RNA(n) + a ribonucleoside 5'-diphosphate</text>
        <dbReference type="Rhea" id="RHEA:22096"/>
        <dbReference type="Rhea" id="RHEA-COMP:14527"/>
        <dbReference type="Rhea" id="RHEA-COMP:17342"/>
        <dbReference type="ChEBI" id="CHEBI:43474"/>
        <dbReference type="ChEBI" id="CHEBI:57930"/>
        <dbReference type="ChEBI" id="CHEBI:140395"/>
        <dbReference type="EC" id="2.7.7.8"/>
    </reaction>
</comment>
<dbReference type="NCBIfam" id="NF008805">
    <property type="entry name" value="PRK11824.1"/>
    <property type="match status" value="1"/>
</dbReference>
<feature type="domain" description="S1 motif" evidence="10">
    <location>
        <begin position="631"/>
        <end position="697"/>
    </location>
</feature>
<evidence type="ECO:0000256" key="7">
    <source>
        <dbReference type="ARBA" id="ARBA00022884"/>
    </source>
</evidence>
<feature type="compositionally biased region" description="Basic and acidic residues" evidence="9">
    <location>
        <begin position="703"/>
        <end position="746"/>
    </location>
</feature>
<keyword evidence="12" id="KW-1185">Reference proteome</keyword>
<dbReference type="InterPro" id="IPR003029">
    <property type="entry name" value="S1_domain"/>
</dbReference>
<dbReference type="InterPro" id="IPR012340">
    <property type="entry name" value="NA-bd_OB-fold"/>
</dbReference>
<feature type="binding site" evidence="8">
    <location>
        <position position="498"/>
    </location>
    <ligand>
        <name>Mg(2+)</name>
        <dbReference type="ChEBI" id="CHEBI:18420"/>
    </ligand>
</feature>
<dbReference type="PANTHER" id="PTHR11252:SF0">
    <property type="entry name" value="POLYRIBONUCLEOTIDE NUCLEOTIDYLTRANSFERASE 1, MITOCHONDRIAL"/>
    <property type="match status" value="1"/>
</dbReference>
<evidence type="ECO:0000256" key="6">
    <source>
        <dbReference type="ARBA" id="ARBA00022842"/>
    </source>
</evidence>
<keyword evidence="5 8" id="KW-0479">Metal-binding</keyword>
<dbReference type="Gene3D" id="2.40.50.140">
    <property type="entry name" value="Nucleic acid-binding proteins"/>
    <property type="match status" value="1"/>
</dbReference>
<feature type="region of interest" description="Disordered" evidence="9">
    <location>
        <begin position="695"/>
        <end position="785"/>
    </location>
</feature>
<evidence type="ECO:0000259" key="10">
    <source>
        <dbReference type="PROSITE" id="PS50126"/>
    </source>
</evidence>
<evidence type="ECO:0000256" key="8">
    <source>
        <dbReference type="HAMAP-Rule" id="MF_01595"/>
    </source>
</evidence>
<evidence type="ECO:0000313" key="11">
    <source>
        <dbReference type="EMBL" id="RCU43916.1"/>
    </source>
</evidence>
<evidence type="ECO:0000256" key="2">
    <source>
        <dbReference type="ARBA" id="ARBA00022490"/>
    </source>
</evidence>
<dbReference type="GO" id="GO:0006396">
    <property type="term" value="P:RNA processing"/>
    <property type="evidence" value="ECO:0007669"/>
    <property type="project" value="InterPro"/>
</dbReference>
<dbReference type="SUPFAM" id="SSF54211">
    <property type="entry name" value="Ribosomal protein S5 domain 2-like"/>
    <property type="match status" value="2"/>
</dbReference>
<dbReference type="GO" id="GO:0000175">
    <property type="term" value="F:3'-5'-RNA exonuclease activity"/>
    <property type="evidence" value="ECO:0007669"/>
    <property type="project" value="TreeGrafter"/>
</dbReference>
<dbReference type="InterPro" id="IPR036612">
    <property type="entry name" value="KH_dom_type_1_sf"/>
</dbReference>
<dbReference type="Pfam" id="PF03726">
    <property type="entry name" value="PNPase"/>
    <property type="match status" value="1"/>
</dbReference>
<dbReference type="SUPFAM" id="SSF55666">
    <property type="entry name" value="Ribonuclease PH domain 2-like"/>
    <property type="match status" value="2"/>
</dbReference>
<dbReference type="SUPFAM" id="SSF54791">
    <property type="entry name" value="Eukaryotic type KH-domain (KH-domain type I)"/>
    <property type="match status" value="1"/>
</dbReference>
<keyword evidence="2 8" id="KW-0963">Cytoplasm</keyword>
<dbReference type="FunFam" id="3.30.230.70:FF:000001">
    <property type="entry name" value="Polyribonucleotide nucleotidyltransferase"/>
    <property type="match status" value="1"/>
</dbReference>
<feature type="binding site" evidence="8">
    <location>
        <position position="492"/>
    </location>
    <ligand>
        <name>Mg(2+)</name>
        <dbReference type="ChEBI" id="CHEBI:18420"/>
    </ligand>
</feature>
<dbReference type="InterPro" id="IPR004088">
    <property type="entry name" value="KH_dom_type_1"/>
</dbReference>
<dbReference type="EC" id="2.7.7.8" evidence="8"/>
<dbReference type="InterPro" id="IPR004087">
    <property type="entry name" value="KH_dom"/>
</dbReference>
<keyword evidence="6 8" id="KW-0460">Magnesium</keyword>
<dbReference type="AlphaFoldDB" id="A0A368N0Z4"/>
<feature type="compositionally biased region" description="Basic and acidic residues" evidence="9">
    <location>
        <begin position="756"/>
        <end position="768"/>
    </location>
</feature>
<dbReference type="FunFam" id="3.30.1370.10:FF:000001">
    <property type="entry name" value="Polyribonucleotide nucleotidyltransferase"/>
    <property type="match status" value="1"/>
</dbReference>
<dbReference type="EMBL" id="QPIE01000002">
    <property type="protein sequence ID" value="RCU43916.1"/>
    <property type="molecule type" value="Genomic_DNA"/>
</dbReference>
<organism evidence="11 12">
    <name type="scientific">Chryseobacterium lacus</name>
    <dbReference type="NCBI Taxonomy" id="2058346"/>
    <lineage>
        <taxon>Bacteria</taxon>
        <taxon>Pseudomonadati</taxon>
        <taxon>Bacteroidota</taxon>
        <taxon>Flavobacteriia</taxon>
        <taxon>Flavobacteriales</taxon>
        <taxon>Weeksellaceae</taxon>
        <taxon>Chryseobacterium group</taxon>
        <taxon>Chryseobacterium</taxon>
    </lineage>
</organism>
<dbReference type="GO" id="GO:0006402">
    <property type="term" value="P:mRNA catabolic process"/>
    <property type="evidence" value="ECO:0007669"/>
    <property type="project" value="UniProtKB-UniRule"/>
</dbReference>
<reference evidence="11 12" key="1">
    <citation type="submission" date="2018-07" db="EMBL/GenBank/DDBJ databases">
        <title>Chryseobacterium lacus sp. nov., isolated from lake water.</title>
        <authorList>
            <person name="Li C.-M."/>
        </authorList>
    </citation>
    <scope>NUCLEOTIDE SEQUENCE [LARGE SCALE GENOMIC DNA]</scope>
    <source>
        <strain evidence="11 12">YLOS41</strain>
    </source>
</reference>
<dbReference type="RefSeq" id="WP_114302898.1">
    <property type="nucleotide sequence ID" value="NZ_QPIE01000002.1"/>
</dbReference>
<keyword evidence="3 8" id="KW-0808">Transferase</keyword>
<dbReference type="PROSITE" id="PS50126">
    <property type="entry name" value="S1"/>
    <property type="match status" value="1"/>
</dbReference>
<dbReference type="Pfam" id="PF01138">
    <property type="entry name" value="RNase_PH"/>
    <property type="match status" value="2"/>
</dbReference>
<gene>
    <name evidence="8" type="primary">pnp</name>
    <name evidence="11" type="ORF">DQ356_02495</name>
</gene>
<dbReference type="PIRSF" id="PIRSF005499">
    <property type="entry name" value="PNPase"/>
    <property type="match status" value="1"/>
</dbReference>
<dbReference type="Pfam" id="PF00013">
    <property type="entry name" value="KH_1"/>
    <property type="match status" value="1"/>
</dbReference>
<dbReference type="InterPro" id="IPR001247">
    <property type="entry name" value="ExoRNase_PH_dom1"/>
</dbReference>
<evidence type="ECO:0000313" key="12">
    <source>
        <dbReference type="Proteomes" id="UP000252172"/>
    </source>
</evidence>
<evidence type="ECO:0000256" key="4">
    <source>
        <dbReference type="ARBA" id="ARBA00022695"/>
    </source>
</evidence>
<dbReference type="SMART" id="SM00316">
    <property type="entry name" value="S1"/>
    <property type="match status" value="1"/>
</dbReference>
<sequence>MNAPQAIIEKIQLKDGREITIETGKLAKQANGSVVVRMGGTMLLATVVANKDASPGVDFLPLTVDYREKFYSGGKIPGNFFRREARPSDEEILTMRLVDRVLRPLFPDDFHAEVQVMISLISYDKECMPEALAGLAASAAIAITDIPFNGPMSEVTVARIDGQLVINPSRENLEKADLNILVGATKDSIVMVEGVMDEITEEEMIEAIKFGHEEIKVQVEAQERLAERVGKSLPKREYSHETHDEEIREKVWKETFDKVYEVAKTPSAKEERHENFKAVLEEFLAQYSEEEVETVEPFAKIYFHDVEKEAMRQMILNEKIRLDGRTPETIRPIWSEIDYLPGAHGSAVFTRGETQSLTAVTLGSVKDANMVDSVAINYDEKFFLHYNFPPFSTGEARPLRGTSRREVGHGNLAQRALSKIIPAENPYTIRIVSDILESNGSSSMATVCAGTLALMDAGVQITKPVSGIAMGLVTDPESGKFTVLSDILGDEDHLGDMDFKVTGTADGITACQMDIKIQGLSMDIMETALKQAREGRLHILGEMLKTIDAPRADVKPHAPKMEVLEVPKDFIGAIIGPGGKIIQQMQKDFDTVIAIEEIGEIGRIEISGVNRENINATIAAINEITFVPVVGEVYNGKVVKVMDFGAFVAIAKGTEGLLHISEIDWKRTDKVPYSEGDEVEVKFLGFDDRKKMKLSRKVLLPRPPREEGKEGERRENRDSRPPRGDRREGGDRRGGGDRRENGDRRQGGNNRPSHSGRTDERPAGEDTFKPLNEGENPIDEKPEGF</sequence>
<dbReference type="SMART" id="SM00322">
    <property type="entry name" value="KH"/>
    <property type="match status" value="1"/>
</dbReference>
<dbReference type="CDD" id="cd11363">
    <property type="entry name" value="RNase_PH_PNPase_1"/>
    <property type="match status" value="1"/>
</dbReference>
<evidence type="ECO:0000256" key="3">
    <source>
        <dbReference type="ARBA" id="ARBA00022679"/>
    </source>
</evidence>
<dbReference type="InterPro" id="IPR012162">
    <property type="entry name" value="PNPase"/>
</dbReference>
<comment type="function">
    <text evidence="8">Involved in mRNA degradation. Catalyzes the phosphorolysis of single-stranded polyribonucleotides processively in the 3'- to 5'-direction.</text>
</comment>
<evidence type="ECO:0000256" key="5">
    <source>
        <dbReference type="ARBA" id="ARBA00022723"/>
    </source>
</evidence>
<comment type="cofactor">
    <cofactor evidence="8">
        <name>Mg(2+)</name>
        <dbReference type="ChEBI" id="CHEBI:18420"/>
    </cofactor>
</comment>
<dbReference type="InterPro" id="IPR036345">
    <property type="entry name" value="ExoRNase_PH_dom2_sf"/>
</dbReference>
<dbReference type="OrthoDB" id="9804305at2"/>
<dbReference type="FunFam" id="3.30.230.70:FF:000002">
    <property type="entry name" value="Polyribonucleotide nucleotidyltransferase"/>
    <property type="match status" value="1"/>
</dbReference>
<dbReference type="InterPro" id="IPR027408">
    <property type="entry name" value="PNPase/RNase_PH_dom_sf"/>
</dbReference>
<dbReference type="NCBIfam" id="TIGR03591">
    <property type="entry name" value="polynuc_phos"/>
    <property type="match status" value="1"/>
</dbReference>
<dbReference type="Proteomes" id="UP000252172">
    <property type="component" value="Unassembled WGS sequence"/>
</dbReference>
<dbReference type="InterPro" id="IPR015848">
    <property type="entry name" value="PNPase_PH_RNA-bd_bac/org-type"/>
</dbReference>
<dbReference type="SUPFAM" id="SSF50249">
    <property type="entry name" value="Nucleic acid-binding proteins"/>
    <property type="match status" value="1"/>
</dbReference>
<dbReference type="Pfam" id="PF03725">
    <property type="entry name" value="RNase_PH_C"/>
    <property type="match status" value="1"/>
</dbReference>
<dbReference type="Gene3D" id="3.30.1370.10">
    <property type="entry name" value="K Homology domain, type 1"/>
    <property type="match status" value="1"/>
</dbReference>
<dbReference type="GO" id="GO:0003723">
    <property type="term" value="F:RNA binding"/>
    <property type="evidence" value="ECO:0007669"/>
    <property type="project" value="UniProtKB-UniRule"/>
</dbReference>
<dbReference type="PANTHER" id="PTHR11252">
    <property type="entry name" value="POLYRIBONUCLEOTIDE NUCLEOTIDYLTRANSFERASE"/>
    <property type="match status" value="1"/>
</dbReference>
<dbReference type="InterPro" id="IPR020568">
    <property type="entry name" value="Ribosomal_Su5_D2-typ_SF"/>
</dbReference>
<dbReference type="GO" id="GO:0000287">
    <property type="term" value="F:magnesium ion binding"/>
    <property type="evidence" value="ECO:0007669"/>
    <property type="project" value="UniProtKB-UniRule"/>
</dbReference>
<dbReference type="GO" id="GO:0004654">
    <property type="term" value="F:polyribonucleotide nucleotidyltransferase activity"/>
    <property type="evidence" value="ECO:0007669"/>
    <property type="project" value="UniProtKB-UniRule"/>
</dbReference>
<comment type="caution">
    <text evidence="11">The sequence shown here is derived from an EMBL/GenBank/DDBJ whole genome shotgun (WGS) entry which is preliminary data.</text>
</comment>
<dbReference type="HAMAP" id="MF_01595">
    <property type="entry name" value="PNPase"/>
    <property type="match status" value="1"/>
</dbReference>
<keyword evidence="4 8" id="KW-0548">Nucleotidyltransferase</keyword>
<evidence type="ECO:0000256" key="1">
    <source>
        <dbReference type="ARBA" id="ARBA00007404"/>
    </source>
</evidence>